<gene>
    <name evidence="2" type="ORF">BDV96DRAFT_596662</name>
</gene>
<organism evidence="2 3">
    <name type="scientific">Lophiotrema nucula</name>
    <dbReference type="NCBI Taxonomy" id="690887"/>
    <lineage>
        <taxon>Eukaryota</taxon>
        <taxon>Fungi</taxon>
        <taxon>Dikarya</taxon>
        <taxon>Ascomycota</taxon>
        <taxon>Pezizomycotina</taxon>
        <taxon>Dothideomycetes</taxon>
        <taxon>Pleosporomycetidae</taxon>
        <taxon>Pleosporales</taxon>
        <taxon>Lophiotremataceae</taxon>
        <taxon>Lophiotrema</taxon>
    </lineage>
</organism>
<dbReference type="CDD" id="cd09917">
    <property type="entry name" value="F-box_SF"/>
    <property type="match status" value="1"/>
</dbReference>
<evidence type="ECO:0000259" key="1">
    <source>
        <dbReference type="Pfam" id="PF12937"/>
    </source>
</evidence>
<dbReference type="EMBL" id="ML977316">
    <property type="protein sequence ID" value="KAF2118846.1"/>
    <property type="molecule type" value="Genomic_DNA"/>
</dbReference>
<evidence type="ECO:0000313" key="3">
    <source>
        <dbReference type="Proteomes" id="UP000799770"/>
    </source>
</evidence>
<feature type="domain" description="F-box" evidence="1">
    <location>
        <begin position="5"/>
        <end position="50"/>
    </location>
</feature>
<accession>A0A6A5ZI56</accession>
<dbReference type="OrthoDB" id="4191831at2759"/>
<reference evidence="2" key="1">
    <citation type="journal article" date="2020" name="Stud. Mycol.">
        <title>101 Dothideomycetes genomes: a test case for predicting lifestyles and emergence of pathogens.</title>
        <authorList>
            <person name="Haridas S."/>
            <person name="Albert R."/>
            <person name="Binder M."/>
            <person name="Bloem J."/>
            <person name="Labutti K."/>
            <person name="Salamov A."/>
            <person name="Andreopoulos B."/>
            <person name="Baker S."/>
            <person name="Barry K."/>
            <person name="Bills G."/>
            <person name="Bluhm B."/>
            <person name="Cannon C."/>
            <person name="Castanera R."/>
            <person name="Culley D."/>
            <person name="Daum C."/>
            <person name="Ezra D."/>
            <person name="Gonzalez J."/>
            <person name="Henrissat B."/>
            <person name="Kuo A."/>
            <person name="Liang C."/>
            <person name="Lipzen A."/>
            <person name="Lutzoni F."/>
            <person name="Magnuson J."/>
            <person name="Mondo S."/>
            <person name="Nolan M."/>
            <person name="Ohm R."/>
            <person name="Pangilinan J."/>
            <person name="Park H.-J."/>
            <person name="Ramirez L."/>
            <person name="Alfaro M."/>
            <person name="Sun H."/>
            <person name="Tritt A."/>
            <person name="Yoshinaga Y."/>
            <person name="Zwiers L.-H."/>
            <person name="Turgeon B."/>
            <person name="Goodwin S."/>
            <person name="Spatafora J."/>
            <person name="Crous P."/>
            <person name="Grigoriev I."/>
        </authorList>
    </citation>
    <scope>NUCLEOTIDE SEQUENCE</scope>
    <source>
        <strain evidence="2">CBS 627.86</strain>
    </source>
</reference>
<dbReference type="InterPro" id="IPR001810">
    <property type="entry name" value="F-box_dom"/>
</dbReference>
<keyword evidence="3" id="KW-1185">Reference proteome</keyword>
<dbReference type="AlphaFoldDB" id="A0A6A5ZI56"/>
<name>A0A6A5ZI56_9PLEO</name>
<dbReference type="Pfam" id="PF12937">
    <property type="entry name" value="F-box-like"/>
    <property type="match status" value="1"/>
</dbReference>
<dbReference type="SUPFAM" id="SSF81383">
    <property type="entry name" value="F-box domain"/>
    <property type="match status" value="1"/>
</dbReference>
<proteinExistence type="predicted"/>
<dbReference type="InterPro" id="IPR036047">
    <property type="entry name" value="F-box-like_dom_sf"/>
</dbReference>
<dbReference type="Proteomes" id="UP000799770">
    <property type="component" value="Unassembled WGS sequence"/>
</dbReference>
<evidence type="ECO:0000313" key="2">
    <source>
        <dbReference type="EMBL" id="KAF2118846.1"/>
    </source>
</evidence>
<protein>
    <recommendedName>
        <fullName evidence="1">F-box domain-containing protein</fullName>
    </recommendedName>
</protein>
<sequence>MAGLSGLPTELLEHILSYCGDQHDLYALCRVSRQLHLATIPILYRHVDLRIRFTKVPRIDQFLFLVRRDAQRAKYVRSLYLGLIGSRSSFKHGSYCLTTAPRATCMRQLEEMSRQPPFNKGQIPDLLHEAMFNREYGAFAALLVLSLPSVQRLAVSNEDNSCALPMSSVLGFSTKVGNNLTTSLTQPLVSIREVTYTVTHMSVGGSEEHFRRRSPNVNLEAYLQLPGLTSLDINIPPRADWFSAFSERGANLSTIVLRHSSSLIYSLKSILWSTPRLQSLTCEMYLEHRTSRREDWERRPWLELPMLNSGLAKVKDTLKTLVLSVEFCNPDTAPNMQCRIRDDIAGRLDLSDFEQLETLELPYPLLTGDSNFLISNEIETALPRNIRHLSLRTDMSRGAQYAYEEAILQDMSRTDTSPVAQERFRTNARMDISYMFRTTQILLDRLENLQTISVWQPMDPALEWFPDQIKDLAITCRNKSIMGKAIFPQMLRLNHSKHFDLVKVVTLFDPNIAFRGPYESLVRGERDSLPLGLGCQYLQHKLREVERFKS</sequence>